<feature type="transmembrane region" description="Helical" evidence="1">
    <location>
        <begin position="7"/>
        <end position="26"/>
    </location>
</feature>
<dbReference type="Proteomes" id="UP000095350">
    <property type="component" value="Unassembled WGS sequence"/>
</dbReference>
<dbReference type="GeneID" id="61432503"/>
<dbReference type="Proteomes" id="UP000284051">
    <property type="component" value="Unassembled WGS sequence"/>
</dbReference>
<organism evidence="2 6">
    <name type="scientific">Roseburia intestinalis</name>
    <dbReference type="NCBI Taxonomy" id="166486"/>
    <lineage>
        <taxon>Bacteria</taxon>
        <taxon>Bacillati</taxon>
        <taxon>Bacillota</taxon>
        <taxon>Clostridia</taxon>
        <taxon>Lachnospirales</taxon>
        <taxon>Lachnospiraceae</taxon>
        <taxon>Roseburia</taxon>
    </lineage>
</organism>
<evidence type="ECO:0000256" key="1">
    <source>
        <dbReference type="SAM" id="Phobius"/>
    </source>
</evidence>
<reference evidence="3 9" key="3">
    <citation type="journal article" date="2019" name="Nat. Med.">
        <title>A library of human gut bacterial isolates paired with longitudinal multiomics data enables mechanistic microbiome research.</title>
        <authorList>
            <person name="Poyet M."/>
            <person name="Groussin M."/>
            <person name="Gibbons S.M."/>
            <person name="Avila-Pacheco J."/>
            <person name="Jiang X."/>
            <person name="Kearney S.M."/>
            <person name="Perrotta A.R."/>
            <person name="Berdy B."/>
            <person name="Zhao S."/>
            <person name="Lieberman T.D."/>
            <person name="Swanson P.K."/>
            <person name="Smith M."/>
            <person name="Roesemann S."/>
            <person name="Alexander J.E."/>
            <person name="Rich S.A."/>
            <person name="Livny J."/>
            <person name="Vlamakis H."/>
            <person name="Clish C."/>
            <person name="Bullock K."/>
            <person name="Deik A."/>
            <person name="Scott J."/>
            <person name="Pierce K.A."/>
            <person name="Xavier R.J."/>
            <person name="Alm E.J."/>
        </authorList>
    </citation>
    <scope>NUCLEOTIDE SEQUENCE [LARGE SCALE GENOMIC DNA]</scope>
    <source>
        <strain evidence="3 9">BIOML-A1</strain>
    </source>
</reference>
<keyword evidence="1" id="KW-1133">Transmembrane helix</keyword>
<evidence type="ECO:0000313" key="4">
    <source>
        <dbReference type="EMBL" id="RHG25745.1"/>
    </source>
</evidence>
<accession>A0A173U8M8</accession>
<gene>
    <name evidence="4" type="ORF">DW264_16570</name>
    <name evidence="5" type="ORF">DWZ31_09935</name>
    <name evidence="2" type="ORF">ERS852572_01943</name>
    <name evidence="3" type="ORF">GMD50_14810</name>
</gene>
<evidence type="ECO:0000313" key="9">
    <source>
        <dbReference type="Proteomes" id="UP000478483"/>
    </source>
</evidence>
<sequence>MKKEKRVIQVIIKSGLITWVLLLLIWQTGSLFYSDDFLPGPVTTFAGAGKLVASGELFRDILISMQRVLKGWLLGGNRISDLHIKTLL</sequence>
<protein>
    <submittedName>
        <fullName evidence="3">Aliphatic sulfonate ABC transporter permease</fullName>
    </submittedName>
</protein>
<dbReference type="EMBL" id="CYXZ01000013">
    <property type="protein sequence ID" value="CUN10706.1"/>
    <property type="molecule type" value="Genomic_DNA"/>
</dbReference>
<dbReference type="EMBL" id="QRQN01000010">
    <property type="protein sequence ID" value="RHN08179.1"/>
    <property type="molecule type" value="Genomic_DNA"/>
</dbReference>
<dbReference type="OrthoDB" id="34174at2"/>
<evidence type="ECO:0000313" key="3">
    <source>
        <dbReference type="EMBL" id="MTR86281.1"/>
    </source>
</evidence>
<dbReference type="PaxDb" id="166486-ERS852572_01943"/>
<reference evidence="7 8" key="2">
    <citation type="submission" date="2018-08" db="EMBL/GenBank/DDBJ databases">
        <title>A genome reference for cultivated species of the human gut microbiota.</title>
        <authorList>
            <person name="Zou Y."/>
            <person name="Xue W."/>
            <person name="Luo G."/>
        </authorList>
    </citation>
    <scope>NUCLEOTIDE SEQUENCE [LARGE SCALE GENOMIC DNA]</scope>
    <source>
        <strain evidence="5 7">AF31-21AC</strain>
        <strain evidence="4 8">AM22-21LB</strain>
    </source>
</reference>
<evidence type="ECO:0000313" key="6">
    <source>
        <dbReference type="Proteomes" id="UP000095350"/>
    </source>
</evidence>
<dbReference type="RefSeq" id="WP_006859405.1">
    <property type="nucleotide sequence ID" value="NZ_CABIYH010000013.1"/>
</dbReference>
<reference evidence="2 6" key="1">
    <citation type="submission" date="2015-09" db="EMBL/GenBank/DDBJ databases">
        <authorList>
            <consortium name="Pathogen Informatics"/>
        </authorList>
    </citation>
    <scope>NUCLEOTIDE SEQUENCE [LARGE SCALE GENOMIC DNA]</scope>
    <source>
        <strain evidence="2 6">2789STDY5834960</strain>
    </source>
</reference>
<dbReference type="Proteomes" id="UP000283586">
    <property type="component" value="Unassembled WGS sequence"/>
</dbReference>
<evidence type="ECO:0000313" key="8">
    <source>
        <dbReference type="Proteomes" id="UP000284051"/>
    </source>
</evidence>
<evidence type="ECO:0000313" key="2">
    <source>
        <dbReference type="EMBL" id="CUN10706.1"/>
    </source>
</evidence>
<dbReference type="EMBL" id="QRID01000022">
    <property type="protein sequence ID" value="RHG25745.1"/>
    <property type="molecule type" value="Genomic_DNA"/>
</dbReference>
<proteinExistence type="predicted"/>
<evidence type="ECO:0000313" key="5">
    <source>
        <dbReference type="EMBL" id="RHN08179.1"/>
    </source>
</evidence>
<keyword evidence="1" id="KW-0472">Membrane</keyword>
<keyword evidence="1" id="KW-0812">Transmembrane</keyword>
<evidence type="ECO:0000313" key="7">
    <source>
        <dbReference type="Proteomes" id="UP000283586"/>
    </source>
</evidence>
<dbReference type="EMBL" id="WNAJ01000020">
    <property type="protein sequence ID" value="MTR86281.1"/>
    <property type="molecule type" value="Genomic_DNA"/>
</dbReference>
<dbReference type="Proteomes" id="UP000478483">
    <property type="component" value="Unassembled WGS sequence"/>
</dbReference>
<name>A0A173U8M8_9FIRM</name>
<dbReference type="STRING" id="166486.ERS852572_01943"/>
<dbReference type="AlphaFoldDB" id="A0A173U8M8"/>